<keyword evidence="2" id="KW-0378">Hydrolase</keyword>
<proteinExistence type="predicted"/>
<sequence length="544" mass="58631">MPGWYDDPWKQAPLRWYDGSGWTSSVSYQPGWYPDPWQEADKRWFDGRQWTTSTQEPHAPAPSSATAPAPEPEPESSHAAEPRRPTEPARESHASPPAQIEKSGRLTSLLGSAPAVVVIDVETTGLGRSDRIVEIAMVTLNEHGVVVDEFATMVNPHRDVGASWIHGITASMLADAPTFADIAEAVASRIDGAIVAAHNAPFDTRMLDAELNRSGIQVQWGRHLDTLAVTRHKLGVACEIHGIVLDDAHCALSDARATAELLVRVSAEFTTVGHPTRTGIRAPTSVRLRTREQGPRVHASPPFLVELADNVHPEPDVAPYALLLAQALADLMLTAEERADLADLAEQFGLSPADRERAHRGFLTDLIEAALDDGVVTDDELDRLARVAALLDLPPELVTTRTNPYRFDEAALPLSSGLRVCFTGDAVDARGVPYDRDALRALATAAGLAPVDSVTKKNCDLLVTADLSSLSGKAKSAHRYGTHMADAAEFIAALHDGGDLPVRSMRSAGIACVCEECGDSWSATRRTRTCKACRPGAKSPRVRV</sequence>
<keyword evidence="1" id="KW-0540">Nuclease</keyword>
<dbReference type="Pfam" id="PF10708">
    <property type="entry name" value="DUF2510"/>
    <property type="match status" value="2"/>
</dbReference>
<dbReference type="PANTHER" id="PTHR30231:SF4">
    <property type="entry name" value="PROTEIN NEN2"/>
    <property type="match status" value="1"/>
</dbReference>
<evidence type="ECO:0000313" key="8">
    <source>
        <dbReference type="Proteomes" id="UP001500822"/>
    </source>
</evidence>
<dbReference type="InterPro" id="IPR012337">
    <property type="entry name" value="RNaseH-like_sf"/>
</dbReference>
<organism evidence="7 8">
    <name type="scientific">Gordonia alkaliphila</name>
    <dbReference type="NCBI Taxonomy" id="1053547"/>
    <lineage>
        <taxon>Bacteria</taxon>
        <taxon>Bacillati</taxon>
        <taxon>Actinomycetota</taxon>
        <taxon>Actinomycetes</taxon>
        <taxon>Mycobacteriales</taxon>
        <taxon>Gordoniaceae</taxon>
        <taxon>Gordonia</taxon>
    </lineage>
</organism>
<evidence type="ECO:0000259" key="6">
    <source>
        <dbReference type="SMART" id="SM00479"/>
    </source>
</evidence>
<feature type="domain" description="Exonuclease" evidence="6">
    <location>
        <begin position="115"/>
        <end position="271"/>
    </location>
</feature>
<feature type="compositionally biased region" description="Low complexity" evidence="4">
    <location>
        <begin position="56"/>
        <end position="68"/>
    </location>
</feature>
<feature type="domain" description="BRCT" evidence="5">
    <location>
        <begin position="412"/>
        <end position="497"/>
    </location>
</feature>
<dbReference type="InterPro" id="IPR029024">
    <property type="entry name" value="TerB-like"/>
</dbReference>
<dbReference type="InterPro" id="IPR001357">
    <property type="entry name" value="BRCT_dom"/>
</dbReference>
<keyword evidence="8" id="KW-1185">Reference proteome</keyword>
<feature type="compositionally biased region" description="Basic and acidic residues" evidence="4">
    <location>
        <begin position="75"/>
        <end position="93"/>
    </location>
</feature>
<dbReference type="SUPFAM" id="SSF53098">
    <property type="entry name" value="Ribonuclease H-like"/>
    <property type="match status" value="1"/>
</dbReference>
<dbReference type="Pfam" id="PF00929">
    <property type="entry name" value="RNase_T"/>
    <property type="match status" value="1"/>
</dbReference>
<dbReference type="NCBIfam" id="TIGR00573">
    <property type="entry name" value="dnaq"/>
    <property type="match status" value="1"/>
</dbReference>
<gene>
    <name evidence="7" type="ORF">GCM10023217_19330</name>
</gene>
<dbReference type="InterPro" id="IPR013520">
    <property type="entry name" value="Ribonucl_H"/>
</dbReference>
<protein>
    <recommendedName>
        <fullName evidence="9">DUF2510 domain-containing protein</fullName>
    </recommendedName>
</protein>
<dbReference type="Gene3D" id="3.30.420.10">
    <property type="entry name" value="Ribonuclease H-like superfamily/Ribonuclease H"/>
    <property type="match status" value="1"/>
</dbReference>
<reference evidence="8" key="1">
    <citation type="journal article" date="2019" name="Int. J. Syst. Evol. Microbiol.">
        <title>The Global Catalogue of Microorganisms (GCM) 10K type strain sequencing project: providing services to taxonomists for standard genome sequencing and annotation.</title>
        <authorList>
            <consortium name="The Broad Institute Genomics Platform"/>
            <consortium name="The Broad Institute Genome Sequencing Center for Infectious Disease"/>
            <person name="Wu L."/>
            <person name="Ma J."/>
        </authorList>
    </citation>
    <scope>NUCLEOTIDE SEQUENCE [LARGE SCALE GENOMIC DNA]</scope>
    <source>
        <strain evidence="8">JCM 18077</strain>
    </source>
</reference>
<dbReference type="Gene3D" id="3.40.50.10190">
    <property type="entry name" value="BRCT domain"/>
    <property type="match status" value="1"/>
</dbReference>
<evidence type="ECO:0000313" key="7">
    <source>
        <dbReference type="EMBL" id="GAA4749223.1"/>
    </source>
</evidence>
<dbReference type="Proteomes" id="UP001500822">
    <property type="component" value="Unassembled WGS sequence"/>
</dbReference>
<dbReference type="SMART" id="SM00479">
    <property type="entry name" value="EXOIII"/>
    <property type="match status" value="1"/>
</dbReference>
<feature type="region of interest" description="Disordered" evidence="4">
    <location>
        <begin position="43"/>
        <end position="100"/>
    </location>
</feature>
<comment type="caution">
    <text evidence="7">The sequence shown here is derived from an EMBL/GenBank/DDBJ whole genome shotgun (WGS) entry which is preliminary data.</text>
</comment>
<dbReference type="InterPro" id="IPR018929">
    <property type="entry name" value="DUF2510"/>
</dbReference>
<accession>A0ABP8Z876</accession>
<keyword evidence="3" id="KW-0269">Exonuclease</keyword>
<name>A0ABP8Z876_9ACTN</name>
<dbReference type="SUPFAM" id="SSF158682">
    <property type="entry name" value="TerB-like"/>
    <property type="match status" value="1"/>
</dbReference>
<evidence type="ECO:0000256" key="3">
    <source>
        <dbReference type="ARBA" id="ARBA00022839"/>
    </source>
</evidence>
<feature type="region of interest" description="Disordered" evidence="4">
    <location>
        <begin position="1"/>
        <end position="20"/>
    </location>
</feature>
<evidence type="ECO:0000256" key="4">
    <source>
        <dbReference type="SAM" id="MobiDB-lite"/>
    </source>
</evidence>
<dbReference type="InterPro" id="IPR036420">
    <property type="entry name" value="BRCT_dom_sf"/>
</dbReference>
<dbReference type="Gene3D" id="1.10.3680.10">
    <property type="entry name" value="TerB-like"/>
    <property type="match status" value="1"/>
</dbReference>
<dbReference type="PANTHER" id="PTHR30231">
    <property type="entry name" value="DNA POLYMERASE III SUBUNIT EPSILON"/>
    <property type="match status" value="1"/>
</dbReference>
<dbReference type="InterPro" id="IPR036397">
    <property type="entry name" value="RNaseH_sf"/>
</dbReference>
<dbReference type="CDD" id="cd06127">
    <property type="entry name" value="DEDDh"/>
    <property type="match status" value="1"/>
</dbReference>
<evidence type="ECO:0000256" key="2">
    <source>
        <dbReference type="ARBA" id="ARBA00022801"/>
    </source>
</evidence>
<dbReference type="SMART" id="SM00292">
    <property type="entry name" value="BRCT"/>
    <property type="match status" value="1"/>
</dbReference>
<evidence type="ECO:0000259" key="5">
    <source>
        <dbReference type="SMART" id="SM00292"/>
    </source>
</evidence>
<evidence type="ECO:0000256" key="1">
    <source>
        <dbReference type="ARBA" id="ARBA00022722"/>
    </source>
</evidence>
<dbReference type="InterPro" id="IPR006054">
    <property type="entry name" value="DnaQ"/>
</dbReference>
<evidence type="ECO:0008006" key="9">
    <source>
        <dbReference type="Google" id="ProtNLM"/>
    </source>
</evidence>
<dbReference type="EMBL" id="BAABIE010000008">
    <property type="protein sequence ID" value="GAA4749223.1"/>
    <property type="molecule type" value="Genomic_DNA"/>
</dbReference>